<evidence type="ECO:0000259" key="1">
    <source>
        <dbReference type="Pfam" id="PF24209"/>
    </source>
</evidence>
<evidence type="ECO:0000313" key="2">
    <source>
        <dbReference type="EMBL" id="PKY47372.1"/>
    </source>
</evidence>
<keyword evidence="3" id="KW-1185">Reference proteome</keyword>
<evidence type="ECO:0000313" key="3">
    <source>
        <dbReference type="Proteomes" id="UP000234323"/>
    </source>
</evidence>
<name>A0A2I1GL54_9GLOM</name>
<dbReference type="EMBL" id="LLXI01000539">
    <property type="protein sequence ID" value="PKY47372.1"/>
    <property type="molecule type" value="Genomic_DNA"/>
</dbReference>
<accession>A0A2I1GL54</accession>
<dbReference type="InterPro" id="IPR055854">
    <property type="entry name" value="DUF7431"/>
</dbReference>
<dbReference type="VEuPathDB" id="FungiDB:RhiirA1_439471"/>
<dbReference type="VEuPathDB" id="FungiDB:RhiirFUN_025396"/>
<reference evidence="2 3" key="1">
    <citation type="submission" date="2015-10" db="EMBL/GenBank/DDBJ databases">
        <title>Genome analyses suggest a sexual origin of heterokaryosis in a supposedly ancient asexual fungus.</title>
        <authorList>
            <person name="Ropars J."/>
            <person name="Sedzielewska K."/>
            <person name="Noel J."/>
            <person name="Charron P."/>
            <person name="Farinelli L."/>
            <person name="Marton T."/>
            <person name="Kruger M."/>
            <person name="Pelin A."/>
            <person name="Brachmann A."/>
            <person name="Corradi N."/>
        </authorList>
    </citation>
    <scope>NUCLEOTIDE SEQUENCE [LARGE SCALE GENOMIC DNA]</scope>
    <source>
        <strain evidence="2 3">A4</strain>
    </source>
</reference>
<dbReference type="VEuPathDB" id="FungiDB:FUN_022824"/>
<dbReference type="Proteomes" id="UP000234323">
    <property type="component" value="Unassembled WGS sequence"/>
</dbReference>
<comment type="caution">
    <text evidence="2">The sequence shown here is derived from an EMBL/GenBank/DDBJ whole genome shotgun (WGS) entry which is preliminary data.</text>
</comment>
<protein>
    <recommendedName>
        <fullName evidence="1">DUF7431 domain-containing protein</fullName>
    </recommendedName>
</protein>
<dbReference type="Pfam" id="PF24209">
    <property type="entry name" value="DUF7431"/>
    <property type="match status" value="1"/>
</dbReference>
<dbReference type="AlphaFoldDB" id="A0A2I1GL54"/>
<proteinExistence type="predicted"/>
<organism evidence="2 3">
    <name type="scientific">Rhizophagus irregularis</name>
    <dbReference type="NCBI Taxonomy" id="588596"/>
    <lineage>
        <taxon>Eukaryota</taxon>
        <taxon>Fungi</taxon>
        <taxon>Fungi incertae sedis</taxon>
        <taxon>Mucoromycota</taxon>
        <taxon>Glomeromycotina</taxon>
        <taxon>Glomeromycetes</taxon>
        <taxon>Glomerales</taxon>
        <taxon>Glomeraceae</taxon>
        <taxon>Rhizophagus</taxon>
    </lineage>
</organism>
<gene>
    <name evidence="2" type="ORF">RhiirA4_522336</name>
</gene>
<sequence length="659" mass="76807">MTNIEYQNKNVDSDNTRDDVDITVKIDDLQSKVVSINLNLKYKLSKVREILKQNSKVKMNDTLTFAYKISQNNNTRGSLAEIAREDEEKKILENIINKKSKTLYLTSELNWKCFKNRHKLEYGRDVTFEKANNRAFTIVDCEMNEIVDGYENRTIKIDSEENKIIENDLLLIADIDIPNFEKLGVSFKKSNIKNSNVTINTTYNIIEHKKMSLKFKLKPTIEFIEAVRNVINSNDPRKFKDVISEFGQFISKEIILGGRAYVIARENSEENADEYSSNIGIQSLNMKCEKKYSKSSNTNYSSKFKSFKLFGGKEVCSNNFNETDWVESLKDFKYWSCINFKEPVNIFQLLPEDLRKQILSLTGKKILFTSIEDYSYKLLESGSQLINIPEKCLEILQCKDSDCNIFATVVDKNEKDIFNCQVVWPPNEDPKLLIHCIQKKFRKHECKLKIRWMIIGYDINFNFNNSEFNFKLKVLRNIFNASNHQTIVIPLELEYNPSVLCFGIPVLSKLDSSNNNSQVIGHYFYNDEKNSEIGSYIFSYCLENNHFISLPNFTFYTLIISNYLNSDNCGILPFQHMSKIRKMLDLIKLETKSLKLQPKFVSLYSIGENKYHCSIFLKQKISGIKIKYIDIKCNQGDCICKSKKFKNLEKKLKYVYLDP</sequence>
<feature type="domain" description="DUF7431" evidence="1">
    <location>
        <begin position="366"/>
        <end position="638"/>
    </location>
</feature>